<comment type="subcellular location">
    <subcellularLocation>
        <location evidence="1">Membrane</location>
        <topology evidence="1">Multi-pass membrane protein</topology>
    </subcellularLocation>
</comment>
<keyword evidence="5" id="KW-0631">Potassium channel</keyword>
<keyword evidence="8 12" id="KW-1133">Transmembrane helix</keyword>
<gene>
    <name evidence="14" type="ORF">PGLA1383_LOCUS44211</name>
</gene>
<evidence type="ECO:0000313" key="15">
    <source>
        <dbReference type="Proteomes" id="UP000654075"/>
    </source>
</evidence>
<dbReference type="AlphaFoldDB" id="A0A813GK64"/>
<evidence type="ECO:0000256" key="10">
    <source>
        <dbReference type="ARBA" id="ARBA00023136"/>
    </source>
</evidence>
<keyword evidence="15" id="KW-1185">Reference proteome</keyword>
<accession>A0A813GK64</accession>
<keyword evidence="4 12" id="KW-0812">Transmembrane</keyword>
<dbReference type="PRINTS" id="PR00169">
    <property type="entry name" value="KCHANNEL"/>
</dbReference>
<dbReference type="Gene3D" id="1.20.120.350">
    <property type="entry name" value="Voltage-gated potassium channels. Chain C"/>
    <property type="match status" value="1"/>
</dbReference>
<evidence type="ECO:0000256" key="3">
    <source>
        <dbReference type="ARBA" id="ARBA00022538"/>
    </source>
</evidence>
<sequence>AVILQTVPEFREGGPAFFWLEVVATAVFTMELILRFLGSESASAFASNGFNMVDLVAVLPGYFDLLMLLFPGSQAEDAKSLRLLRLMWMIRILRLVKVARHSKLLSASVIVLTKVWCSSILVILSALGFLTIVSASLMYYVESDECELLGVSCEGFTSIPAAFWFSISTLTTVGYGDVVPAKTMGKILAGFMSVCGVIVVALAGAMLSFDFADHFSEARWPEDEDRHGRLELQNVKSKELQEFAMEFRRAWDGLAACLKNTAAQQRAKAEVAGEASPLTMMPVLRLIEERGRVLCAEAQACANAIDVATVQD</sequence>
<dbReference type="Gene3D" id="1.10.287.70">
    <property type="match status" value="1"/>
</dbReference>
<dbReference type="InterPro" id="IPR027359">
    <property type="entry name" value="Volt_channel_dom_sf"/>
</dbReference>
<dbReference type="PANTHER" id="PTHR11537">
    <property type="entry name" value="VOLTAGE-GATED POTASSIUM CHANNEL"/>
    <property type="match status" value="1"/>
</dbReference>
<dbReference type="GO" id="GO:0001508">
    <property type="term" value="P:action potential"/>
    <property type="evidence" value="ECO:0007669"/>
    <property type="project" value="TreeGrafter"/>
</dbReference>
<dbReference type="InterPro" id="IPR005821">
    <property type="entry name" value="Ion_trans_dom"/>
</dbReference>
<keyword evidence="3" id="KW-0633">Potassium transport</keyword>
<feature type="transmembrane region" description="Helical" evidence="12">
    <location>
        <begin position="16"/>
        <end position="37"/>
    </location>
</feature>
<evidence type="ECO:0000313" key="14">
    <source>
        <dbReference type="EMBL" id="CAE8627443.1"/>
    </source>
</evidence>
<evidence type="ECO:0000256" key="5">
    <source>
        <dbReference type="ARBA" id="ARBA00022826"/>
    </source>
</evidence>
<feature type="transmembrane region" description="Helical" evidence="12">
    <location>
        <begin position="187"/>
        <end position="209"/>
    </location>
</feature>
<feature type="domain" description="Ion transport" evidence="13">
    <location>
        <begin position="8"/>
        <end position="213"/>
    </location>
</feature>
<keyword evidence="2" id="KW-0813">Transport</keyword>
<dbReference type="GO" id="GO:0005249">
    <property type="term" value="F:voltage-gated potassium channel activity"/>
    <property type="evidence" value="ECO:0007669"/>
    <property type="project" value="InterPro"/>
</dbReference>
<evidence type="ECO:0000256" key="8">
    <source>
        <dbReference type="ARBA" id="ARBA00022989"/>
    </source>
</evidence>
<feature type="non-terminal residue" evidence="14">
    <location>
        <position position="1"/>
    </location>
</feature>
<dbReference type="InterPro" id="IPR028325">
    <property type="entry name" value="VG_K_chnl"/>
</dbReference>
<evidence type="ECO:0000256" key="1">
    <source>
        <dbReference type="ARBA" id="ARBA00004141"/>
    </source>
</evidence>
<proteinExistence type="predicted"/>
<evidence type="ECO:0000256" key="9">
    <source>
        <dbReference type="ARBA" id="ARBA00023065"/>
    </source>
</evidence>
<evidence type="ECO:0000256" key="7">
    <source>
        <dbReference type="ARBA" id="ARBA00022958"/>
    </source>
</evidence>
<dbReference type="EMBL" id="CAJNNV010029187">
    <property type="protein sequence ID" value="CAE8627443.1"/>
    <property type="molecule type" value="Genomic_DNA"/>
</dbReference>
<dbReference type="OrthoDB" id="10025005at2759"/>
<keyword evidence="10 12" id="KW-0472">Membrane</keyword>
<reference evidence="14" key="1">
    <citation type="submission" date="2021-02" db="EMBL/GenBank/DDBJ databases">
        <authorList>
            <person name="Dougan E. K."/>
            <person name="Rhodes N."/>
            <person name="Thang M."/>
            <person name="Chan C."/>
        </authorList>
    </citation>
    <scope>NUCLEOTIDE SEQUENCE</scope>
</reference>
<organism evidence="14 15">
    <name type="scientific">Polarella glacialis</name>
    <name type="common">Dinoflagellate</name>
    <dbReference type="NCBI Taxonomy" id="89957"/>
    <lineage>
        <taxon>Eukaryota</taxon>
        <taxon>Sar</taxon>
        <taxon>Alveolata</taxon>
        <taxon>Dinophyceae</taxon>
        <taxon>Suessiales</taxon>
        <taxon>Suessiaceae</taxon>
        <taxon>Polarella</taxon>
    </lineage>
</organism>
<evidence type="ECO:0000256" key="2">
    <source>
        <dbReference type="ARBA" id="ARBA00022448"/>
    </source>
</evidence>
<keyword evidence="9" id="KW-0406">Ion transport</keyword>
<dbReference type="SUPFAM" id="SSF81324">
    <property type="entry name" value="Voltage-gated potassium channels"/>
    <property type="match status" value="1"/>
</dbReference>
<evidence type="ECO:0000256" key="11">
    <source>
        <dbReference type="ARBA" id="ARBA00023303"/>
    </source>
</evidence>
<dbReference type="GO" id="GO:0008076">
    <property type="term" value="C:voltage-gated potassium channel complex"/>
    <property type="evidence" value="ECO:0007669"/>
    <property type="project" value="InterPro"/>
</dbReference>
<evidence type="ECO:0000256" key="12">
    <source>
        <dbReference type="SAM" id="Phobius"/>
    </source>
</evidence>
<feature type="transmembrane region" description="Helical" evidence="12">
    <location>
        <begin position="49"/>
        <end position="70"/>
    </location>
</feature>
<evidence type="ECO:0000256" key="6">
    <source>
        <dbReference type="ARBA" id="ARBA00022882"/>
    </source>
</evidence>
<evidence type="ECO:0000256" key="4">
    <source>
        <dbReference type="ARBA" id="ARBA00022692"/>
    </source>
</evidence>
<dbReference type="Proteomes" id="UP000654075">
    <property type="component" value="Unassembled WGS sequence"/>
</dbReference>
<evidence type="ECO:0000259" key="13">
    <source>
        <dbReference type="Pfam" id="PF00520"/>
    </source>
</evidence>
<keyword evidence="11" id="KW-0407">Ion channel</keyword>
<dbReference type="Pfam" id="PF00520">
    <property type="entry name" value="Ion_trans"/>
    <property type="match status" value="1"/>
</dbReference>
<comment type="caution">
    <text evidence="14">The sequence shown here is derived from an EMBL/GenBank/DDBJ whole genome shotgun (WGS) entry which is preliminary data.</text>
</comment>
<feature type="transmembrane region" description="Helical" evidence="12">
    <location>
        <begin position="120"/>
        <end position="141"/>
    </location>
</feature>
<dbReference type="PANTHER" id="PTHR11537:SF254">
    <property type="entry name" value="POTASSIUM VOLTAGE-GATED CHANNEL PROTEIN SHAB"/>
    <property type="match status" value="1"/>
</dbReference>
<name>A0A813GK64_POLGL</name>
<protein>
    <recommendedName>
        <fullName evidence="13">Ion transport domain-containing protein</fullName>
    </recommendedName>
</protein>
<keyword evidence="6" id="KW-0851">Voltage-gated channel</keyword>
<keyword evidence="7" id="KW-0630">Potassium</keyword>